<evidence type="ECO:0000256" key="1">
    <source>
        <dbReference type="SAM" id="MobiDB-lite"/>
    </source>
</evidence>
<dbReference type="KEGG" id="vg:40086370"/>
<dbReference type="OrthoDB" id="32555at10239"/>
<sequence>MSNYDVRPEAVEGRKVAAAESSSKWKRRGLITGFVVVALAGFGLGSSGKDEPAPSPAPAPVVKTETKTVTVEKTPAACLRAIELADEALGYSGDAMGVMGGMFEAAARFDLAGVEAGSPKLDALTGKMQGLSPRYLVAKDDCRAAGK</sequence>
<proteinExistence type="predicted"/>
<reference evidence="2 3" key="1">
    <citation type="submission" date="2017-05" db="EMBL/GenBank/DDBJ databases">
        <authorList>
            <person name="Abboud M."/>
            <person name="Acosta Y."/>
            <person name="Adams S."/>
            <person name="Aguirre J."/>
            <person name="Ahmadi O."/>
            <person name="Arena A."/>
            <person name="Bacatan J."/>
            <person name="Barua M."/>
            <person name="Basualdo M."/>
            <person name="Bidas A."/>
            <person name="Charles M."/>
            <person name="Crespo D."/>
            <person name="Dahduli S."/>
            <person name="Darwiche R."/>
            <person name="De V.F."/>
            <person name="Demetrio M."/>
            <person name="Doyles K."/>
            <person name="Elias T."/>
            <person name="Feghali T."/>
            <person name="Fleetwood D."/>
            <person name="Grant K."/>
            <person name="Grinberg M."/>
            <person name="Haddabeh W."/>
            <person name="Hamwi G."/>
            <person name="Hanf T."/>
            <person name="Hussain A."/>
            <person name="Jennis A."/>
            <person name="Kang K."/>
            <person name="Khalique A."/>
            <person name="Majkut N."/>
            <person name="Minto B."/>
            <person name="Monsen-Collar K."/>
            <person name="Mubarka N."/>
            <person name="Nasser G."/>
            <person name="Navarro C."/>
            <person name="Oleksy A."/>
            <person name="Patel N."/>
            <person name="Rana M."/>
            <person name="Sanchez D."/>
            <person name="Santrich A."/>
            <person name="Sarpong L."/>
            <person name="Sato-Balagot R."/>
            <person name="Singh R."/>
            <person name="Tiozon A."/>
            <person name="Tolentino-Uri K."/>
            <person name="Toyosi O."/>
            <person name="Vasquez K."/>
            <person name="Wright D."/>
            <person name="Zangeneh M."/>
            <person name="Stoner T.H."/>
            <person name="Garlena R.A."/>
            <person name="Russell D.A."/>
            <person name="Pope W.H."/>
            <person name="Jacobs-Sera D."/>
            <person name="Hatfull G.F."/>
        </authorList>
    </citation>
    <scope>NUCLEOTIDE SEQUENCE [LARGE SCALE GENOMIC DNA]</scope>
</reference>
<dbReference type="EMBL" id="MF140397">
    <property type="protein sequence ID" value="ASR83224.1"/>
    <property type="molecule type" value="Genomic_DNA"/>
</dbReference>
<feature type="region of interest" description="Disordered" evidence="1">
    <location>
        <begin position="46"/>
        <end position="66"/>
    </location>
</feature>
<accession>A0A222ZEU6</accession>
<name>A0A222ZEU6_9CAUD</name>
<evidence type="ECO:0000313" key="3">
    <source>
        <dbReference type="Proteomes" id="UP000223767"/>
    </source>
</evidence>
<gene>
    <name evidence="2" type="primary">54</name>
    <name evidence="2" type="ORF">SEA_ABIDATRO_54</name>
</gene>
<dbReference type="RefSeq" id="YP_009610274.1">
    <property type="nucleotide sequence ID" value="NC_042002.1"/>
</dbReference>
<keyword evidence="3" id="KW-1185">Reference proteome</keyword>
<dbReference type="Proteomes" id="UP000223767">
    <property type="component" value="Segment"/>
</dbReference>
<organism evidence="2 3">
    <name type="scientific">Arthrobacter phage Abidatro</name>
    <dbReference type="NCBI Taxonomy" id="2015853"/>
    <lineage>
        <taxon>Viruses</taxon>
        <taxon>Duplodnaviria</taxon>
        <taxon>Heunggongvirae</taxon>
        <taxon>Uroviricota</taxon>
        <taxon>Caudoviricetes</taxon>
        <taxon>Galaxyvirus</taxon>
        <taxon>Galaxyvirus abidatro</taxon>
    </lineage>
</organism>
<evidence type="ECO:0000313" key="2">
    <source>
        <dbReference type="EMBL" id="ASR83224.1"/>
    </source>
</evidence>
<protein>
    <submittedName>
        <fullName evidence="2">Uncharacterized protein</fullName>
    </submittedName>
</protein>
<dbReference type="GeneID" id="40086370"/>